<dbReference type="EMBL" id="KI913155">
    <property type="protein sequence ID" value="ETV72179.1"/>
    <property type="molecule type" value="Genomic_DNA"/>
</dbReference>
<sequence>MTLSAGMEDDFREWALAIQGRRMPVTADEMIDRATKTLDVVTPGATLTRGWNFVTDEDVETLYIKIKDAIEVVANDGDRVFNMDEAGFAPKRHANNVIAQVGSTNV</sequence>
<dbReference type="GeneID" id="20814651"/>
<organism evidence="1">
    <name type="scientific">Aphanomyces astaci</name>
    <name type="common">Crayfish plague agent</name>
    <dbReference type="NCBI Taxonomy" id="112090"/>
    <lineage>
        <taxon>Eukaryota</taxon>
        <taxon>Sar</taxon>
        <taxon>Stramenopiles</taxon>
        <taxon>Oomycota</taxon>
        <taxon>Saprolegniomycetes</taxon>
        <taxon>Saprolegniales</taxon>
        <taxon>Verrucalvaceae</taxon>
        <taxon>Aphanomyces</taxon>
    </lineage>
</organism>
<dbReference type="VEuPathDB" id="FungiDB:H257_12655"/>
<dbReference type="RefSeq" id="XP_009838247.1">
    <property type="nucleotide sequence ID" value="XM_009839945.1"/>
</dbReference>
<accession>W4FZH7</accession>
<proteinExistence type="predicted"/>
<dbReference type="AlphaFoldDB" id="W4FZH7"/>
<name>W4FZH7_APHAT</name>
<reference evidence="1" key="1">
    <citation type="submission" date="2013-12" db="EMBL/GenBank/DDBJ databases">
        <title>The Genome Sequence of Aphanomyces astaci APO3.</title>
        <authorList>
            <consortium name="The Broad Institute Genomics Platform"/>
            <person name="Russ C."/>
            <person name="Tyler B."/>
            <person name="van West P."/>
            <person name="Dieguez-Uribeondo J."/>
            <person name="Young S.K."/>
            <person name="Zeng Q."/>
            <person name="Gargeya S."/>
            <person name="Fitzgerald M."/>
            <person name="Abouelleil A."/>
            <person name="Alvarado L."/>
            <person name="Chapman S.B."/>
            <person name="Gainer-Dewar J."/>
            <person name="Goldberg J."/>
            <person name="Griggs A."/>
            <person name="Gujja S."/>
            <person name="Hansen M."/>
            <person name="Howarth C."/>
            <person name="Imamovic A."/>
            <person name="Ireland A."/>
            <person name="Larimer J."/>
            <person name="McCowan C."/>
            <person name="Murphy C."/>
            <person name="Pearson M."/>
            <person name="Poon T.W."/>
            <person name="Priest M."/>
            <person name="Roberts A."/>
            <person name="Saif S."/>
            <person name="Shea T."/>
            <person name="Sykes S."/>
            <person name="Wortman J."/>
            <person name="Nusbaum C."/>
            <person name="Birren B."/>
        </authorList>
    </citation>
    <scope>NUCLEOTIDE SEQUENCE [LARGE SCALE GENOMIC DNA]</scope>
    <source>
        <strain evidence="1">APO3</strain>
    </source>
</reference>
<protein>
    <recommendedName>
        <fullName evidence="2">DDE-1 domain-containing protein</fullName>
    </recommendedName>
</protein>
<evidence type="ECO:0008006" key="2">
    <source>
        <dbReference type="Google" id="ProtNLM"/>
    </source>
</evidence>
<gene>
    <name evidence="1" type="ORF">H257_12655</name>
</gene>
<evidence type="ECO:0000313" key="1">
    <source>
        <dbReference type="EMBL" id="ETV72179.1"/>
    </source>
</evidence>